<feature type="non-terminal residue" evidence="1">
    <location>
        <position position="89"/>
    </location>
</feature>
<sequence>MKLLTKLLIRKFPPLESTDEENPGNIKIPCKFFLPGTMWTWWPFEYDGIDTFFGLVRGEAKELGYFTLEQLRQRKGQMGMRVERDKFFS</sequence>
<dbReference type="InterPro" id="IPR021341">
    <property type="entry name" value="DUF2958"/>
</dbReference>
<comment type="caution">
    <text evidence="1">The sequence shown here is derived from an EMBL/GenBank/DDBJ whole genome shotgun (WGS) entry which is preliminary data.</text>
</comment>
<organism evidence="1">
    <name type="scientific">marine sediment metagenome</name>
    <dbReference type="NCBI Taxonomy" id="412755"/>
    <lineage>
        <taxon>unclassified sequences</taxon>
        <taxon>metagenomes</taxon>
        <taxon>ecological metagenomes</taxon>
    </lineage>
</organism>
<protein>
    <submittedName>
        <fullName evidence="1">Uncharacterized protein</fullName>
    </submittedName>
</protein>
<reference evidence="1" key="1">
    <citation type="journal article" date="2014" name="Front. Microbiol.">
        <title>High frequency of phylogenetically diverse reductive dehalogenase-homologous genes in deep subseafloor sedimentary metagenomes.</title>
        <authorList>
            <person name="Kawai M."/>
            <person name="Futagami T."/>
            <person name="Toyoda A."/>
            <person name="Takaki Y."/>
            <person name="Nishi S."/>
            <person name="Hori S."/>
            <person name="Arai W."/>
            <person name="Tsubouchi T."/>
            <person name="Morono Y."/>
            <person name="Uchiyama I."/>
            <person name="Ito T."/>
            <person name="Fujiyama A."/>
            <person name="Inagaki F."/>
            <person name="Takami H."/>
        </authorList>
    </citation>
    <scope>NUCLEOTIDE SEQUENCE</scope>
    <source>
        <strain evidence="1">Expedition CK06-06</strain>
    </source>
</reference>
<dbReference type="Pfam" id="PF11171">
    <property type="entry name" value="DUF2958"/>
    <property type="match status" value="1"/>
</dbReference>
<evidence type="ECO:0000313" key="1">
    <source>
        <dbReference type="EMBL" id="GAG05051.1"/>
    </source>
</evidence>
<gene>
    <name evidence="1" type="ORF">S01H1_46078</name>
</gene>
<proteinExistence type="predicted"/>
<name>X0VX20_9ZZZZ</name>
<dbReference type="EMBL" id="BARS01029484">
    <property type="protein sequence ID" value="GAG05051.1"/>
    <property type="molecule type" value="Genomic_DNA"/>
</dbReference>
<dbReference type="AlphaFoldDB" id="X0VX20"/>
<accession>X0VX20</accession>